<dbReference type="EMBL" id="JADKBR010000011">
    <property type="protein sequence ID" value="MBK8890573.1"/>
    <property type="molecule type" value="Genomic_DNA"/>
</dbReference>
<dbReference type="AlphaFoldDB" id="A0A9D7LR15"/>
<gene>
    <name evidence="1" type="ORF">IPN75_09330</name>
</gene>
<evidence type="ECO:0000313" key="2">
    <source>
        <dbReference type="Proteomes" id="UP000808146"/>
    </source>
</evidence>
<accession>A0A9D7LR15</accession>
<dbReference type="Proteomes" id="UP000808146">
    <property type="component" value="Unassembled WGS sequence"/>
</dbReference>
<protein>
    <submittedName>
        <fullName evidence="1">Uncharacterized protein</fullName>
    </submittedName>
</protein>
<comment type="caution">
    <text evidence="1">The sequence shown here is derived from an EMBL/GenBank/DDBJ whole genome shotgun (WGS) entry which is preliminary data.</text>
</comment>
<evidence type="ECO:0000313" key="1">
    <source>
        <dbReference type="EMBL" id="MBK8890573.1"/>
    </source>
</evidence>
<reference evidence="1" key="1">
    <citation type="submission" date="2020-10" db="EMBL/GenBank/DDBJ databases">
        <title>Connecting structure to function with the recovery of over 1000 high-quality activated sludge metagenome-assembled genomes encoding full-length rRNA genes using long-read sequencing.</title>
        <authorList>
            <person name="Singleton C.M."/>
            <person name="Petriglieri F."/>
            <person name="Kristensen J.M."/>
            <person name="Kirkegaard R.H."/>
            <person name="Michaelsen T.Y."/>
            <person name="Andersen M.H."/>
            <person name="Karst S.M."/>
            <person name="Dueholm M.S."/>
            <person name="Nielsen P.H."/>
            <person name="Albertsen M."/>
        </authorList>
    </citation>
    <scope>NUCLEOTIDE SEQUENCE</scope>
    <source>
        <strain evidence="1">OdNE_18-Q3-R46-58_BAT3C.305</strain>
    </source>
</reference>
<organism evidence="1 2">
    <name type="scientific">Candidatus Dechloromonas phosphorivorans</name>
    <dbReference type="NCBI Taxonomy" id="2899244"/>
    <lineage>
        <taxon>Bacteria</taxon>
        <taxon>Pseudomonadati</taxon>
        <taxon>Pseudomonadota</taxon>
        <taxon>Betaproteobacteria</taxon>
        <taxon>Rhodocyclales</taxon>
        <taxon>Azonexaceae</taxon>
        <taxon>Dechloromonas</taxon>
    </lineage>
</organism>
<sequence length="169" mass="18077">MTNNLGATRLHEELKAGRPTLPVFRDLIRDVGTAQQGPFIGAVSEALRLVGDAQAKRVQFKCADKQTQTVLNRSATQLAIDCNRLVAARDWIGLSALLIAVSAGLDGMKLDFNPKPGRRDGKPTGTTAPIPVQIVGQAPRTTVTKVKRNGAGDIVESFQLHEDALTPDA</sequence>
<proteinExistence type="predicted"/>
<name>A0A9D7LR15_9RHOO</name>